<keyword evidence="1" id="KW-0472">Membrane</keyword>
<feature type="transmembrane region" description="Helical" evidence="1">
    <location>
        <begin position="53"/>
        <end position="73"/>
    </location>
</feature>
<protein>
    <submittedName>
        <fullName evidence="2">Uncharacterized protein</fullName>
    </submittedName>
</protein>
<keyword evidence="1" id="KW-1133">Transmembrane helix</keyword>
<comment type="caution">
    <text evidence="2">The sequence shown here is derived from an EMBL/GenBank/DDBJ whole genome shotgun (WGS) entry which is preliminary data.</text>
</comment>
<keyword evidence="3" id="KW-1185">Reference proteome</keyword>
<name>A0ABS9Q4M2_9MICO</name>
<dbReference type="RefSeq" id="WP_019285395.1">
    <property type="nucleotide sequence ID" value="NZ_DAMCTM010000003.1"/>
</dbReference>
<accession>A0ABS9Q4M2</accession>
<proteinExistence type="predicted"/>
<sequence length="93" mass="9873">MQSDRGWIRSYAKAAILAGLALLGAALWAVGCSIGMDLADAGSSGPPAWTMVMTWGGLALALVTGIWAIVELVRSHERVRWSRWAQQVGPHSG</sequence>
<evidence type="ECO:0000256" key="1">
    <source>
        <dbReference type="SAM" id="Phobius"/>
    </source>
</evidence>
<dbReference type="Proteomes" id="UP001521931">
    <property type="component" value="Unassembled WGS sequence"/>
</dbReference>
<dbReference type="PROSITE" id="PS51257">
    <property type="entry name" value="PROKAR_LIPOPROTEIN"/>
    <property type="match status" value="1"/>
</dbReference>
<keyword evidence="1" id="KW-0812">Transmembrane</keyword>
<evidence type="ECO:0000313" key="2">
    <source>
        <dbReference type="EMBL" id="MCG7322823.1"/>
    </source>
</evidence>
<organism evidence="2 3">
    <name type="scientific">Arsenicicoccus bolidensis</name>
    <dbReference type="NCBI Taxonomy" id="229480"/>
    <lineage>
        <taxon>Bacteria</taxon>
        <taxon>Bacillati</taxon>
        <taxon>Actinomycetota</taxon>
        <taxon>Actinomycetes</taxon>
        <taxon>Micrococcales</taxon>
        <taxon>Intrasporangiaceae</taxon>
        <taxon>Arsenicicoccus</taxon>
    </lineage>
</organism>
<dbReference type="EMBL" id="JAKRCV010000047">
    <property type="protein sequence ID" value="MCG7322823.1"/>
    <property type="molecule type" value="Genomic_DNA"/>
</dbReference>
<evidence type="ECO:0000313" key="3">
    <source>
        <dbReference type="Proteomes" id="UP001521931"/>
    </source>
</evidence>
<gene>
    <name evidence="2" type="ORF">MHL29_13140</name>
</gene>
<reference evidence="2 3" key="1">
    <citation type="submission" date="2022-02" db="EMBL/GenBank/DDBJ databases">
        <title>Uncovering new skin microbiome diversity through culturing and metagenomics.</title>
        <authorList>
            <person name="Conlan S."/>
            <person name="Deming C."/>
            <person name="Nisc Comparative Sequencing Program N."/>
            <person name="Segre J.A."/>
        </authorList>
    </citation>
    <scope>NUCLEOTIDE SEQUENCE [LARGE SCALE GENOMIC DNA]</scope>
    <source>
        <strain evidence="2 3">ACRQZ</strain>
    </source>
</reference>